<dbReference type="Pfam" id="PF02086">
    <property type="entry name" value="MethyltransfD12"/>
    <property type="match status" value="1"/>
</dbReference>
<dbReference type="GO" id="GO:0032259">
    <property type="term" value="P:methylation"/>
    <property type="evidence" value="ECO:0007669"/>
    <property type="project" value="UniProtKB-KW"/>
</dbReference>
<dbReference type="PROSITE" id="PS00092">
    <property type="entry name" value="N6_MTASE"/>
    <property type="match status" value="1"/>
</dbReference>
<dbReference type="GO" id="GO:0006298">
    <property type="term" value="P:mismatch repair"/>
    <property type="evidence" value="ECO:0007669"/>
    <property type="project" value="TreeGrafter"/>
</dbReference>
<evidence type="ECO:0000313" key="7">
    <source>
        <dbReference type="Proteomes" id="UP000281181"/>
    </source>
</evidence>
<dbReference type="GO" id="GO:0009007">
    <property type="term" value="F:site-specific DNA-methyltransferase (adenine-specific) activity"/>
    <property type="evidence" value="ECO:0007669"/>
    <property type="project" value="UniProtKB-EC"/>
</dbReference>
<evidence type="ECO:0000256" key="3">
    <source>
        <dbReference type="ARBA" id="ARBA00022679"/>
    </source>
</evidence>
<keyword evidence="3" id="KW-0808">Transferase</keyword>
<reference evidence="6 7" key="1">
    <citation type="submission" date="2018-09" db="EMBL/GenBank/DDBJ databases">
        <authorList>
            <person name="You S."/>
        </authorList>
    </citation>
    <scope>NUCLEOTIDE SEQUENCE [LARGE SCALE GENOMIC DNA]</scope>
</reference>
<dbReference type="GO" id="GO:0043565">
    <property type="term" value="F:sequence-specific DNA binding"/>
    <property type="evidence" value="ECO:0007669"/>
    <property type="project" value="TreeGrafter"/>
</dbReference>
<dbReference type="GeneID" id="55007212"/>
<dbReference type="EMBL" id="MH920639">
    <property type="protein sequence ID" value="AYR01793.1"/>
    <property type="molecule type" value="Genomic_DNA"/>
</dbReference>
<name>A0A3G3M5S9_9CAUD</name>
<evidence type="ECO:0000256" key="5">
    <source>
        <dbReference type="ARBA" id="ARBA00047942"/>
    </source>
</evidence>
<dbReference type="RefSeq" id="YP_009815978.1">
    <property type="nucleotide sequence ID" value="NC_048102.1"/>
</dbReference>
<dbReference type="GO" id="GO:1904047">
    <property type="term" value="F:S-adenosyl-L-methionine binding"/>
    <property type="evidence" value="ECO:0007669"/>
    <property type="project" value="TreeGrafter"/>
</dbReference>
<evidence type="ECO:0000313" key="6">
    <source>
        <dbReference type="EMBL" id="AYR01793.1"/>
    </source>
</evidence>
<dbReference type="KEGG" id="vg:55007212"/>
<dbReference type="GO" id="GO:0009307">
    <property type="term" value="P:DNA restriction-modification system"/>
    <property type="evidence" value="ECO:0007669"/>
    <property type="project" value="InterPro"/>
</dbReference>
<dbReference type="InterPro" id="IPR002052">
    <property type="entry name" value="DNA_methylase_N6_adenine_CS"/>
</dbReference>
<keyword evidence="4" id="KW-0949">S-adenosyl-L-methionine</keyword>
<organism evidence="6 7">
    <name type="scientific">Synechococcus phage S-P4</name>
    <dbReference type="NCBI Taxonomy" id="2484640"/>
    <lineage>
        <taxon>Viruses</taxon>
        <taxon>Duplodnaviria</taxon>
        <taxon>Heunggongvirae</taxon>
        <taxon>Uroviricota</taxon>
        <taxon>Caudoviricetes</taxon>
        <taxon>Pantevenvirales</taxon>
        <taxon>Kyanoviridae</taxon>
        <taxon>Leucotheavirus</taxon>
        <taxon>Leucotheavirus sp4</taxon>
    </lineage>
</organism>
<dbReference type="SUPFAM" id="SSF53335">
    <property type="entry name" value="S-adenosyl-L-methionine-dependent methyltransferases"/>
    <property type="match status" value="1"/>
</dbReference>
<dbReference type="InterPro" id="IPR029063">
    <property type="entry name" value="SAM-dependent_MTases_sf"/>
</dbReference>
<protein>
    <recommendedName>
        <fullName evidence="1">site-specific DNA-methyltransferase (adenine-specific)</fullName>
        <ecNumber evidence="1">2.1.1.72</ecNumber>
    </recommendedName>
</protein>
<dbReference type="EC" id="2.1.1.72" evidence="1"/>
<keyword evidence="7" id="KW-1185">Reference proteome</keyword>
<comment type="catalytic activity">
    <reaction evidence="5">
        <text>a 2'-deoxyadenosine in DNA + S-adenosyl-L-methionine = an N(6)-methyl-2'-deoxyadenosine in DNA + S-adenosyl-L-homocysteine + H(+)</text>
        <dbReference type="Rhea" id="RHEA:15197"/>
        <dbReference type="Rhea" id="RHEA-COMP:12418"/>
        <dbReference type="Rhea" id="RHEA-COMP:12419"/>
        <dbReference type="ChEBI" id="CHEBI:15378"/>
        <dbReference type="ChEBI" id="CHEBI:57856"/>
        <dbReference type="ChEBI" id="CHEBI:59789"/>
        <dbReference type="ChEBI" id="CHEBI:90615"/>
        <dbReference type="ChEBI" id="CHEBI:90616"/>
        <dbReference type="EC" id="2.1.1.72"/>
    </reaction>
</comment>
<dbReference type="PANTHER" id="PTHR30481">
    <property type="entry name" value="DNA ADENINE METHYLASE"/>
    <property type="match status" value="1"/>
</dbReference>
<dbReference type="InterPro" id="IPR012327">
    <property type="entry name" value="MeTrfase_D12"/>
</dbReference>
<accession>A0A3G3M5S9</accession>
<dbReference type="Gene3D" id="3.40.50.150">
    <property type="entry name" value="Vaccinia Virus protein VP39"/>
    <property type="match status" value="2"/>
</dbReference>
<evidence type="ECO:0000256" key="2">
    <source>
        <dbReference type="ARBA" id="ARBA00022603"/>
    </source>
</evidence>
<keyword evidence="2 6" id="KW-0489">Methyltransferase</keyword>
<dbReference type="Proteomes" id="UP000281181">
    <property type="component" value="Segment"/>
</dbReference>
<evidence type="ECO:0000256" key="1">
    <source>
        <dbReference type="ARBA" id="ARBA00011900"/>
    </source>
</evidence>
<evidence type="ECO:0000256" key="4">
    <source>
        <dbReference type="ARBA" id="ARBA00022691"/>
    </source>
</evidence>
<sequence>MKTPLRYAGGKSKAYKIITEYLPEKFPKDRIISPFLGGGSLESRWSSELGIKTIGFDAFEQLIVFWCILLQDPQGLADRCRHLVPTKEEYKAVKEELLKWNITQQMFAGYGDRYKYYEREPICLDHKNAAAYYYFNHNLSYGPMFLGWMSKIYESPEKWERMCKRVEEYRNPNLTAMKGDYANTLDEFNSDFLYLDPPYYLEKDKDNKMFKGMYPNCNFAVHHDTFNHEGLMLQLSRHKGPFILSYNNCETIRDWYSEYEIVYPEWHYSYALGEKRIGKNKVNNDPKKSHEILIIKR</sequence>
<proteinExistence type="predicted"/>
<dbReference type="PRINTS" id="PR00505">
    <property type="entry name" value="D12N6MTFRASE"/>
</dbReference>
<dbReference type="PANTHER" id="PTHR30481:SF2">
    <property type="entry name" value="SITE-SPECIFIC DNA-METHYLTRANSFERASE (ADENINE-SPECIFIC)"/>
    <property type="match status" value="1"/>
</dbReference>